<evidence type="ECO:0000313" key="3">
    <source>
        <dbReference type="Proteomes" id="UP000680038"/>
    </source>
</evidence>
<dbReference type="SUPFAM" id="SSF55729">
    <property type="entry name" value="Acyl-CoA N-acyltransferases (Nat)"/>
    <property type="match status" value="1"/>
</dbReference>
<accession>A0A916JAN4</accession>
<dbReference type="EMBL" id="CAJRAF010000001">
    <property type="protein sequence ID" value="CAG4994898.1"/>
    <property type="molecule type" value="Genomic_DNA"/>
</dbReference>
<comment type="caution">
    <text evidence="2">The sequence shown here is derived from an EMBL/GenBank/DDBJ whole genome shotgun (WGS) entry which is preliminary data.</text>
</comment>
<proteinExistence type="predicted"/>
<reference evidence="2" key="1">
    <citation type="submission" date="2021-04" db="EMBL/GenBank/DDBJ databases">
        <authorList>
            <person name="Rodrigo-Torres L."/>
            <person name="Arahal R. D."/>
            <person name="Lucena T."/>
        </authorList>
    </citation>
    <scope>NUCLEOTIDE SEQUENCE</scope>
    <source>
        <strain evidence="2">CECT 9275</strain>
    </source>
</reference>
<gene>
    <name evidence="2" type="ORF">DYBT9275_01493</name>
</gene>
<dbReference type="AlphaFoldDB" id="A0A916JAN4"/>
<organism evidence="2 3">
    <name type="scientific">Dyadobacter helix</name>
    <dbReference type="NCBI Taxonomy" id="2822344"/>
    <lineage>
        <taxon>Bacteria</taxon>
        <taxon>Pseudomonadati</taxon>
        <taxon>Bacteroidota</taxon>
        <taxon>Cytophagia</taxon>
        <taxon>Cytophagales</taxon>
        <taxon>Spirosomataceae</taxon>
        <taxon>Dyadobacter</taxon>
    </lineage>
</organism>
<evidence type="ECO:0000313" key="2">
    <source>
        <dbReference type="EMBL" id="CAG4994898.1"/>
    </source>
</evidence>
<keyword evidence="3" id="KW-1185">Reference proteome</keyword>
<sequence>MSVSPILLSRSDIAEQHWNALIARSRQSVIYGFSWYLDVVCDNWMALVWPSKDTYSVVMPLPVKSKWGFQVIQQPFFCQYLGIFSEDAEIAEEVLSAFLRCLAHQFRYISNYQFNPDNTANIKTALDQSAFMVVPLHTYWLSLADTDGPVSGRYSKDRRENLRRSLSFDWGISSSTDISPLIELFRQNHEQRISGGVSTQAYDLLKNVFEKVLENADAKLLYARKQEIIHAGILLIRAGNRVIYIFNAADRTGREGNARTFLLDYFLSAENGTNTVFDFESPEIESIGSFYKSFGAEKKPFFSIHQNRLPFPLNLLQAWRRRRAADH</sequence>
<dbReference type="Pfam" id="PF13480">
    <property type="entry name" value="Acetyltransf_6"/>
    <property type="match status" value="1"/>
</dbReference>
<name>A0A916JAN4_9BACT</name>
<dbReference type="Proteomes" id="UP000680038">
    <property type="component" value="Unassembled WGS sequence"/>
</dbReference>
<dbReference type="Gene3D" id="3.40.630.30">
    <property type="match status" value="1"/>
</dbReference>
<protein>
    <recommendedName>
        <fullName evidence="1">BioF2-like acetyltransferase domain-containing protein</fullName>
    </recommendedName>
</protein>
<dbReference type="RefSeq" id="WP_215238135.1">
    <property type="nucleotide sequence ID" value="NZ_CAJRAF010000001.1"/>
</dbReference>
<evidence type="ECO:0000259" key="1">
    <source>
        <dbReference type="Pfam" id="PF13480"/>
    </source>
</evidence>
<feature type="domain" description="BioF2-like acetyltransferase" evidence="1">
    <location>
        <begin position="159"/>
        <end position="262"/>
    </location>
</feature>
<dbReference type="InterPro" id="IPR016181">
    <property type="entry name" value="Acyl_CoA_acyltransferase"/>
</dbReference>
<dbReference type="InterPro" id="IPR038740">
    <property type="entry name" value="BioF2-like_GNAT_dom"/>
</dbReference>